<proteinExistence type="predicted"/>
<accession>A0ABX1ZPZ4</accession>
<evidence type="ECO:0000313" key="1">
    <source>
        <dbReference type="EMBL" id="NOV02132.1"/>
    </source>
</evidence>
<gene>
    <name evidence="1" type="ORF">GC097_19170</name>
</gene>
<evidence type="ECO:0000313" key="2">
    <source>
        <dbReference type="Proteomes" id="UP000618579"/>
    </source>
</evidence>
<name>A0ABX1ZPZ4_9BACL</name>
<sequence>MEKGNSASCSYCDAAATFRIGNAEYELHACDRHEDSAVNEFDFVSGEQSWRTISMASHGFPERASV</sequence>
<protein>
    <submittedName>
        <fullName evidence="1">Uncharacterized protein</fullName>
    </submittedName>
</protein>
<organism evidence="1 2">
    <name type="scientific">Paenibacillus planticolens</name>
    <dbReference type="NCBI Taxonomy" id="2654976"/>
    <lineage>
        <taxon>Bacteria</taxon>
        <taxon>Bacillati</taxon>
        <taxon>Bacillota</taxon>
        <taxon>Bacilli</taxon>
        <taxon>Bacillales</taxon>
        <taxon>Paenibacillaceae</taxon>
        <taxon>Paenibacillus</taxon>
    </lineage>
</organism>
<reference evidence="1 2" key="1">
    <citation type="submission" date="2019-10" db="EMBL/GenBank/DDBJ databases">
        <title>Description of Paenibacillus pedi sp. nov.</title>
        <authorList>
            <person name="Carlier A."/>
            <person name="Qi S."/>
        </authorList>
    </citation>
    <scope>NUCLEOTIDE SEQUENCE [LARGE SCALE GENOMIC DNA]</scope>
    <source>
        <strain evidence="1 2">LMG 31457</strain>
    </source>
</reference>
<comment type="caution">
    <text evidence="1">The sequence shown here is derived from an EMBL/GenBank/DDBJ whole genome shotgun (WGS) entry which is preliminary data.</text>
</comment>
<keyword evidence="2" id="KW-1185">Reference proteome</keyword>
<dbReference type="Proteomes" id="UP000618579">
    <property type="component" value="Unassembled WGS sequence"/>
</dbReference>
<dbReference type="EMBL" id="WHNZ01000042">
    <property type="protein sequence ID" value="NOV02132.1"/>
    <property type="molecule type" value="Genomic_DNA"/>
</dbReference>